<sequence>MTILRDYEVVSGQKVNMGKSSISFEPSMLPTIRGKIVHIGDARAKVEERIRGWKGKLLSEAGREVMIKSVVGAIPNFVMNRFKLPVGIIDALNSLMAKFFWASSYKERGWRVATNQASLLAKLLNGRYYRRSSFLHAKLGTNPSFGWRSLLEGRKILKRGVRWRVGNGKRIDIWKDPWIPRLTELDTRGMEVEGLHKVSQLIQEGNWHESLIGELFEEEDAKRILAIPLSRHHYPSKLVWDHTNSGIYLISSDTNARET</sequence>
<evidence type="ECO:0008006" key="3">
    <source>
        <dbReference type="Google" id="ProtNLM"/>
    </source>
</evidence>
<evidence type="ECO:0000313" key="1">
    <source>
        <dbReference type="EMBL" id="GAA0158442.1"/>
    </source>
</evidence>
<accession>A0AAV3Q8A9</accession>
<reference evidence="1 2" key="1">
    <citation type="submission" date="2024-01" db="EMBL/GenBank/DDBJ databases">
        <title>The complete chloroplast genome sequence of Lithospermum erythrorhizon: insights into the phylogenetic relationship among Boraginaceae species and the maternal lineages of purple gromwells.</title>
        <authorList>
            <person name="Okada T."/>
            <person name="Watanabe K."/>
        </authorList>
    </citation>
    <scope>NUCLEOTIDE SEQUENCE [LARGE SCALE GENOMIC DNA]</scope>
</reference>
<proteinExistence type="predicted"/>
<comment type="caution">
    <text evidence="1">The sequence shown here is derived from an EMBL/GenBank/DDBJ whole genome shotgun (WGS) entry which is preliminary data.</text>
</comment>
<dbReference type="PANTHER" id="PTHR33116:SF86">
    <property type="entry name" value="REVERSE TRANSCRIPTASE DOMAIN-CONTAINING PROTEIN"/>
    <property type="match status" value="1"/>
</dbReference>
<gene>
    <name evidence="1" type="ORF">LIER_15464</name>
</gene>
<protein>
    <recommendedName>
        <fullName evidence="3">Reverse transcriptase</fullName>
    </recommendedName>
</protein>
<dbReference type="Proteomes" id="UP001454036">
    <property type="component" value="Unassembled WGS sequence"/>
</dbReference>
<dbReference type="PANTHER" id="PTHR33116">
    <property type="entry name" value="REVERSE TRANSCRIPTASE ZINC-BINDING DOMAIN-CONTAINING PROTEIN-RELATED-RELATED"/>
    <property type="match status" value="1"/>
</dbReference>
<dbReference type="AlphaFoldDB" id="A0AAV3Q8A9"/>
<dbReference type="EMBL" id="BAABME010003350">
    <property type="protein sequence ID" value="GAA0158442.1"/>
    <property type="molecule type" value="Genomic_DNA"/>
</dbReference>
<evidence type="ECO:0000313" key="2">
    <source>
        <dbReference type="Proteomes" id="UP001454036"/>
    </source>
</evidence>
<organism evidence="1 2">
    <name type="scientific">Lithospermum erythrorhizon</name>
    <name type="common">Purple gromwell</name>
    <name type="synonym">Lithospermum officinale var. erythrorhizon</name>
    <dbReference type="NCBI Taxonomy" id="34254"/>
    <lineage>
        <taxon>Eukaryota</taxon>
        <taxon>Viridiplantae</taxon>
        <taxon>Streptophyta</taxon>
        <taxon>Embryophyta</taxon>
        <taxon>Tracheophyta</taxon>
        <taxon>Spermatophyta</taxon>
        <taxon>Magnoliopsida</taxon>
        <taxon>eudicotyledons</taxon>
        <taxon>Gunneridae</taxon>
        <taxon>Pentapetalae</taxon>
        <taxon>asterids</taxon>
        <taxon>lamiids</taxon>
        <taxon>Boraginales</taxon>
        <taxon>Boraginaceae</taxon>
        <taxon>Boraginoideae</taxon>
        <taxon>Lithospermeae</taxon>
        <taxon>Lithospermum</taxon>
    </lineage>
</organism>
<name>A0AAV3Q8A9_LITER</name>
<keyword evidence="2" id="KW-1185">Reference proteome</keyword>